<dbReference type="PANTHER" id="PTHR30204:SF69">
    <property type="entry name" value="MERR-FAMILY TRANSCRIPTIONAL REGULATOR"/>
    <property type="match status" value="1"/>
</dbReference>
<evidence type="ECO:0000313" key="7">
    <source>
        <dbReference type="Proteomes" id="UP000189674"/>
    </source>
</evidence>
<accession>A0A1U9NLK1</accession>
<dbReference type="InterPro" id="IPR000551">
    <property type="entry name" value="MerR-type_HTH_dom"/>
</dbReference>
<keyword evidence="7" id="KW-1185">Reference proteome</keyword>
<dbReference type="Gene3D" id="1.10.1660.10">
    <property type="match status" value="1"/>
</dbReference>
<dbReference type="GO" id="GO:0003677">
    <property type="term" value="F:DNA binding"/>
    <property type="evidence" value="ECO:0007669"/>
    <property type="project" value="UniProtKB-KW"/>
</dbReference>
<dbReference type="Pfam" id="PF13411">
    <property type="entry name" value="MerR_1"/>
    <property type="match status" value="1"/>
</dbReference>
<dbReference type="SUPFAM" id="SSF46955">
    <property type="entry name" value="Putative DNA-binding domain"/>
    <property type="match status" value="1"/>
</dbReference>
<evidence type="ECO:0000256" key="3">
    <source>
        <dbReference type="ARBA" id="ARBA00023125"/>
    </source>
</evidence>
<keyword evidence="2" id="KW-0805">Transcription regulation</keyword>
<keyword evidence="4" id="KW-0804">Transcription</keyword>
<dbReference type="STRING" id="1936003.STSP2_01786"/>
<dbReference type="EMBL" id="CP019791">
    <property type="protein sequence ID" value="AQT68618.1"/>
    <property type="molecule type" value="Genomic_DNA"/>
</dbReference>
<gene>
    <name evidence="6" type="primary">nolA</name>
    <name evidence="6" type="ORF">STSP2_01786</name>
</gene>
<evidence type="ECO:0000259" key="5">
    <source>
        <dbReference type="PROSITE" id="PS50937"/>
    </source>
</evidence>
<keyword evidence="1" id="KW-0678">Repressor</keyword>
<dbReference type="InterPro" id="IPR047057">
    <property type="entry name" value="MerR_fam"/>
</dbReference>
<evidence type="ECO:0000256" key="4">
    <source>
        <dbReference type="ARBA" id="ARBA00023163"/>
    </source>
</evidence>
<evidence type="ECO:0000256" key="1">
    <source>
        <dbReference type="ARBA" id="ARBA00022491"/>
    </source>
</evidence>
<keyword evidence="3" id="KW-0238">DNA-binding</keyword>
<dbReference type="GO" id="GO:0003700">
    <property type="term" value="F:DNA-binding transcription factor activity"/>
    <property type="evidence" value="ECO:0007669"/>
    <property type="project" value="InterPro"/>
</dbReference>
<dbReference type="RefSeq" id="WP_169853090.1">
    <property type="nucleotide sequence ID" value="NZ_CP019791.1"/>
</dbReference>
<reference evidence="7" key="1">
    <citation type="submission" date="2017-02" db="EMBL/GenBank/DDBJ databases">
        <title>Comparative genomics and description of representatives of a novel lineage of planctomycetes thriving in anoxic sediments.</title>
        <authorList>
            <person name="Spring S."/>
            <person name="Bunk B."/>
            <person name="Sproer C."/>
        </authorList>
    </citation>
    <scope>NUCLEOTIDE SEQUENCE [LARGE SCALE GENOMIC DNA]</scope>
    <source>
        <strain evidence="7">ST-NAGAB-D1</strain>
    </source>
</reference>
<name>A0A1U9NLK1_9BACT</name>
<dbReference type="AlphaFoldDB" id="A0A1U9NLK1"/>
<evidence type="ECO:0000313" key="6">
    <source>
        <dbReference type="EMBL" id="AQT68618.1"/>
    </source>
</evidence>
<organism evidence="6 7">
    <name type="scientific">Anaerohalosphaera lusitana</name>
    <dbReference type="NCBI Taxonomy" id="1936003"/>
    <lineage>
        <taxon>Bacteria</taxon>
        <taxon>Pseudomonadati</taxon>
        <taxon>Planctomycetota</taxon>
        <taxon>Phycisphaerae</taxon>
        <taxon>Sedimentisphaerales</taxon>
        <taxon>Anaerohalosphaeraceae</taxon>
        <taxon>Anaerohalosphaera</taxon>
    </lineage>
</organism>
<protein>
    <submittedName>
        <fullName evidence="6">Nodulation protein NolA</fullName>
    </submittedName>
</protein>
<feature type="domain" description="HTH merR-type" evidence="5">
    <location>
        <begin position="7"/>
        <end position="76"/>
    </location>
</feature>
<dbReference type="PRINTS" id="PR00040">
    <property type="entry name" value="HTHMERR"/>
</dbReference>
<dbReference type="Proteomes" id="UP000189674">
    <property type="component" value="Chromosome"/>
</dbReference>
<sequence>MTNKNDLVQIGKAAEQAGVSRQSLQYYLMVGVVEPTEVTDTGRRLFDGDAIEKIKLVRKLNESGYPLRAIRDLFMQGKFGQKD</sequence>
<dbReference type="CDD" id="cd00592">
    <property type="entry name" value="HTH_MerR-like"/>
    <property type="match status" value="1"/>
</dbReference>
<dbReference type="PROSITE" id="PS50937">
    <property type="entry name" value="HTH_MERR_2"/>
    <property type="match status" value="1"/>
</dbReference>
<proteinExistence type="predicted"/>
<dbReference type="SMART" id="SM00422">
    <property type="entry name" value="HTH_MERR"/>
    <property type="match status" value="1"/>
</dbReference>
<dbReference type="PANTHER" id="PTHR30204">
    <property type="entry name" value="REDOX-CYCLING DRUG-SENSING TRANSCRIPTIONAL ACTIVATOR SOXR"/>
    <property type="match status" value="1"/>
</dbReference>
<evidence type="ECO:0000256" key="2">
    <source>
        <dbReference type="ARBA" id="ARBA00023015"/>
    </source>
</evidence>
<dbReference type="KEGG" id="alus:STSP2_01786"/>
<dbReference type="InterPro" id="IPR009061">
    <property type="entry name" value="DNA-bd_dom_put_sf"/>
</dbReference>